<dbReference type="STRING" id="80966.ENSAPOP00000002762"/>
<evidence type="ECO:0008006" key="3">
    <source>
        <dbReference type="Google" id="ProtNLM"/>
    </source>
</evidence>
<dbReference type="Gene3D" id="3.40.50.300">
    <property type="entry name" value="P-loop containing nucleotide triphosphate hydrolases"/>
    <property type="match status" value="1"/>
</dbReference>
<dbReference type="InParanoid" id="A0A3Q1EI44"/>
<reference evidence="1" key="2">
    <citation type="submission" date="2025-09" db="UniProtKB">
        <authorList>
            <consortium name="Ensembl"/>
        </authorList>
    </citation>
    <scope>IDENTIFICATION</scope>
</reference>
<reference evidence="1" key="1">
    <citation type="submission" date="2025-08" db="UniProtKB">
        <authorList>
            <consortium name="Ensembl"/>
        </authorList>
    </citation>
    <scope>IDENTIFICATION</scope>
</reference>
<dbReference type="InterPro" id="IPR027417">
    <property type="entry name" value="P-loop_NTPase"/>
</dbReference>
<accession>A0A3Q1EI44</accession>
<dbReference type="AlphaFoldDB" id="A0A3Q1EI44"/>
<keyword evidence="2" id="KW-1185">Reference proteome</keyword>
<protein>
    <recommendedName>
        <fullName evidence="3">Sulfotransferase</fullName>
    </recommendedName>
</protein>
<evidence type="ECO:0000313" key="1">
    <source>
        <dbReference type="Ensembl" id="ENSAPOP00000002762.1"/>
    </source>
</evidence>
<name>A0A3Q1EI44_9TELE</name>
<dbReference type="SUPFAM" id="SSF52540">
    <property type="entry name" value="P-loop containing nucleoside triphosphate hydrolases"/>
    <property type="match status" value="1"/>
</dbReference>
<dbReference type="GeneTree" id="ENSGT00940000179748"/>
<organism evidence="1 2">
    <name type="scientific">Acanthochromis polyacanthus</name>
    <name type="common">spiny chromis</name>
    <dbReference type="NCBI Taxonomy" id="80966"/>
    <lineage>
        <taxon>Eukaryota</taxon>
        <taxon>Metazoa</taxon>
        <taxon>Chordata</taxon>
        <taxon>Craniata</taxon>
        <taxon>Vertebrata</taxon>
        <taxon>Euteleostomi</taxon>
        <taxon>Actinopterygii</taxon>
        <taxon>Neopterygii</taxon>
        <taxon>Teleostei</taxon>
        <taxon>Neoteleostei</taxon>
        <taxon>Acanthomorphata</taxon>
        <taxon>Ovalentaria</taxon>
        <taxon>Pomacentridae</taxon>
        <taxon>Acanthochromis</taxon>
    </lineage>
</organism>
<dbReference type="Proteomes" id="UP000257200">
    <property type="component" value="Unplaced"/>
</dbReference>
<proteinExistence type="predicted"/>
<dbReference type="Ensembl" id="ENSAPOT00000012887.1">
    <property type="protein sequence ID" value="ENSAPOP00000002762.1"/>
    <property type="gene ID" value="ENSAPOG00000004199.1"/>
</dbReference>
<evidence type="ECO:0000313" key="2">
    <source>
        <dbReference type="Proteomes" id="UP000257200"/>
    </source>
</evidence>
<sequence length="62" mass="7060">MERSPRPAVFDFHGVCMTEMVTNNWDNLQNFEARPDDILIAAYPKADIYPYLQESALPGDGQ</sequence>